<dbReference type="InterPro" id="IPR006709">
    <property type="entry name" value="SSU_processome_Utp14"/>
</dbReference>
<comment type="caution">
    <text evidence="5">The sequence shown here is derived from an EMBL/GenBank/DDBJ whole genome shotgun (WGS) entry which is preliminary data.</text>
</comment>
<evidence type="ECO:0000256" key="4">
    <source>
        <dbReference type="SAM" id="MobiDB-lite"/>
    </source>
</evidence>
<feature type="region of interest" description="Disordered" evidence="4">
    <location>
        <begin position="15"/>
        <end position="64"/>
    </location>
</feature>
<dbReference type="Pfam" id="PF04615">
    <property type="entry name" value="Utp14"/>
    <property type="match status" value="1"/>
</dbReference>
<name>A0ABR1JKZ2_9AGAR</name>
<evidence type="ECO:0000313" key="5">
    <source>
        <dbReference type="EMBL" id="KAK7463473.1"/>
    </source>
</evidence>
<protein>
    <submittedName>
        <fullName evidence="5">Uncharacterized protein</fullName>
    </submittedName>
</protein>
<comment type="subcellular location">
    <subcellularLocation>
        <location evidence="1">Nucleus</location>
        <location evidence="1">Nucleolus</location>
    </subcellularLocation>
</comment>
<gene>
    <name evidence="5" type="ORF">VKT23_006822</name>
</gene>
<dbReference type="PANTHER" id="PTHR14150:SF12">
    <property type="entry name" value="U3 SMALL NUCLEOLAR RNA-ASSOCIATED PROTEIN 14 HOMOLOG A"/>
    <property type="match status" value="1"/>
</dbReference>
<sequence length="219" mass="24329">MTMQLSKFRWTPSLCRIDPTDTVSKSQTQKGKQKTSLSAEATDEDSDADSEIEEQEKALLQPRKGKKVQAIEQRELVARAFAGDNVVKAFEDAKRAEIAADAPKEVDTTLPGWGSWGGAGTTKAKLKPHLIKKVAGVDPKSRADYGKGHVIISEKKDKKAAKYLVKDLPYPYTSKAQFERRMEQPLGPEWNTRVGFQKGTLPKVVKKMGTVIDPLEKLF</sequence>
<evidence type="ECO:0000256" key="1">
    <source>
        <dbReference type="ARBA" id="ARBA00004604"/>
    </source>
</evidence>
<feature type="compositionally biased region" description="Acidic residues" evidence="4">
    <location>
        <begin position="41"/>
        <end position="54"/>
    </location>
</feature>
<proteinExistence type="predicted"/>
<dbReference type="EMBL" id="JBANRG010000009">
    <property type="protein sequence ID" value="KAK7463473.1"/>
    <property type="molecule type" value="Genomic_DNA"/>
</dbReference>
<feature type="compositionally biased region" description="Low complexity" evidence="4">
    <location>
        <begin position="22"/>
        <end position="40"/>
    </location>
</feature>
<evidence type="ECO:0000256" key="2">
    <source>
        <dbReference type="ARBA" id="ARBA00022553"/>
    </source>
</evidence>
<reference evidence="5 6" key="1">
    <citation type="submission" date="2024-01" db="EMBL/GenBank/DDBJ databases">
        <title>A draft genome for the cacao thread blight pathogen Marasmiellus scandens.</title>
        <authorList>
            <person name="Baruah I.K."/>
            <person name="Leung J."/>
            <person name="Bukari Y."/>
            <person name="Amoako-Attah I."/>
            <person name="Meinhardt L.W."/>
            <person name="Bailey B.A."/>
            <person name="Cohen S.P."/>
        </authorList>
    </citation>
    <scope>NUCLEOTIDE SEQUENCE [LARGE SCALE GENOMIC DNA]</scope>
    <source>
        <strain evidence="5 6">GH-19</strain>
    </source>
</reference>
<evidence type="ECO:0000313" key="6">
    <source>
        <dbReference type="Proteomes" id="UP001498398"/>
    </source>
</evidence>
<organism evidence="5 6">
    <name type="scientific">Marasmiellus scandens</name>
    <dbReference type="NCBI Taxonomy" id="2682957"/>
    <lineage>
        <taxon>Eukaryota</taxon>
        <taxon>Fungi</taxon>
        <taxon>Dikarya</taxon>
        <taxon>Basidiomycota</taxon>
        <taxon>Agaricomycotina</taxon>
        <taxon>Agaricomycetes</taxon>
        <taxon>Agaricomycetidae</taxon>
        <taxon>Agaricales</taxon>
        <taxon>Marasmiineae</taxon>
        <taxon>Omphalotaceae</taxon>
        <taxon>Marasmiellus</taxon>
    </lineage>
</organism>
<dbReference type="Proteomes" id="UP001498398">
    <property type="component" value="Unassembled WGS sequence"/>
</dbReference>
<accession>A0ABR1JKZ2</accession>
<keyword evidence="2" id="KW-0597">Phosphoprotein</keyword>
<evidence type="ECO:0000256" key="3">
    <source>
        <dbReference type="ARBA" id="ARBA00023242"/>
    </source>
</evidence>
<keyword evidence="3" id="KW-0539">Nucleus</keyword>
<dbReference type="PANTHER" id="PTHR14150">
    <property type="entry name" value="U3 SMALL NUCLEOLAR RNA-ASSOCIATED PROTEIN 14"/>
    <property type="match status" value="1"/>
</dbReference>
<keyword evidence="6" id="KW-1185">Reference proteome</keyword>